<dbReference type="GO" id="GO:0005886">
    <property type="term" value="C:plasma membrane"/>
    <property type="evidence" value="ECO:0007669"/>
    <property type="project" value="UniProtKB-SubCell"/>
</dbReference>
<feature type="transmembrane region" description="Helical" evidence="7">
    <location>
        <begin position="761"/>
        <end position="779"/>
    </location>
</feature>
<keyword evidence="5 7" id="KW-0472">Membrane</keyword>
<reference evidence="8 9" key="1">
    <citation type="journal article" date="2020" name="Microb. Ecol.">
        <title>Ecogenomics of the Marine Benthic Filamentous Cyanobacterium Adonisia.</title>
        <authorList>
            <person name="Walter J.M."/>
            <person name="Coutinho F.H."/>
            <person name="Leomil L."/>
            <person name="Hargreaves P.I."/>
            <person name="Campeao M.E."/>
            <person name="Vieira V.V."/>
            <person name="Silva B.S."/>
            <person name="Fistarol G.O."/>
            <person name="Salomon P.S."/>
            <person name="Sawabe T."/>
            <person name="Mino S."/>
            <person name="Hosokawa M."/>
            <person name="Miyashita H."/>
            <person name="Maruyama F."/>
            <person name="van Verk M.C."/>
            <person name="Dutilh B.E."/>
            <person name="Thompson C.C."/>
            <person name="Thompson F.L."/>
        </authorList>
    </citation>
    <scope>NUCLEOTIDE SEQUENCE [LARGE SCALE GENOMIC DNA]</scope>
    <source>
        <strain evidence="8 9">CCMR0081</strain>
    </source>
</reference>
<evidence type="ECO:0000256" key="6">
    <source>
        <dbReference type="SAM" id="MobiDB-lite"/>
    </source>
</evidence>
<name>A0A6M0RM18_9CYAN</name>
<dbReference type="Gene3D" id="2.60.120.260">
    <property type="entry name" value="Galactose-binding domain-like"/>
    <property type="match status" value="2"/>
</dbReference>
<proteinExistence type="predicted"/>
<evidence type="ECO:0000313" key="8">
    <source>
        <dbReference type="EMBL" id="NEZ57278.1"/>
    </source>
</evidence>
<keyword evidence="4 7" id="KW-1133">Transmembrane helix</keyword>
<dbReference type="EMBL" id="QXHD01000004">
    <property type="protein sequence ID" value="NEZ57278.1"/>
    <property type="molecule type" value="Genomic_DNA"/>
</dbReference>
<dbReference type="AlphaFoldDB" id="A0A6M0RM18"/>
<evidence type="ECO:0000256" key="2">
    <source>
        <dbReference type="ARBA" id="ARBA00022475"/>
    </source>
</evidence>
<evidence type="ECO:0000256" key="3">
    <source>
        <dbReference type="ARBA" id="ARBA00022692"/>
    </source>
</evidence>
<dbReference type="PANTHER" id="PTHR39083">
    <property type="entry name" value="CYCLIC DI-GMP-BINDING PROTEIN"/>
    <property type="match status" value="1"/>
</dbReference>
<organism evidence="8 9">
    <name type="scientific">Adonisia turfae CCMR0081</name>
    <dbReference type="NCBI Taxonomy" id="2292702"/>
    <lineage>
        <taxon>Bacteria</taxon>
        <taxon>Bacillati</taxon>
        <taxon>Cyanobacteriota</taxon>
        <taxon>Adonisia</taxon>
        <taxon>Adonisia turfae</taxon>
    </lineage>
</organism>
<accession>A0A6M0RM18</accession>
<evidence type="ECO:0000256" key="4">
    <source>
        <dbReference type="ARBA" id="ARBA00022989"/>
    </source>
</evidence>
<evidence type="ECO:0000256" key="1">
    <source>
        <dbReference type="ARBA" id="ARBA00004162"/>
    </source>
</evidence>
<dbReference type="GO" id="GO:0006011">
    <property type="term" value="P:UDP-alpha-D-glucose metabolic process"/>
    <property type="evidence" value="ECO:0007669"/>
    <property type="project" value="InterPro"/>
</dbReference>
<protein>
    <submittedName>
        <fullName evidence="8">Cellulose biosynthesis cyclic di-GMP-binding regulatory protein BcsB</fullName>
    </submittedName>
</protein>
<evidence type="ECO:0000256" key="7">
    <source>
        <dbReference type="SAM" id="Phobius"/>
    </source>
</evidence>
<dbReference type="InterPro" id="IPR018513">
    <property type="entry name" value="Cell_synthase_bac"/>
</dbReference>
<keyword evidence="2" id="KW-1003">Cell membrane</keyword>
<gene>
    <name evidence="8" type="ORF">DXZ20_16690</name>
</gene>
<keyword evidence="9" id="KW-1185">Reference proteome</keyword>
<comment type="subcellular location">
    <subcellularLocation>
        <location evidence="1">Cell membrane</location>
        <topology evidence="1">Single-pass membrane protein</topology>
    </subcellularLocation>
</comment>
<dbReference type="Pfam" id="PF03170">
    <property type="entry name" value="BcsB"/>
    <property type="match status" value="1"/>
</dbReference>
<comment type="caution">
    <text evidence="8">The sequence shown here is derived from an EMBL/GenBank/DDBJ whole genome shotgun (WGS) entry which is preliminary data.</text>
</comment>
<dbReference type="Proteomes" id="UP000481033">
    <property type="component" value="Unassembled WGS sequence"/>
</dbReference>
<keyword evidence="3 7" id="KW-0812">Transmembrane</keyword>
<dbReference type="PANTHER" id="PTHR39083:SF1">
    <property type="entry name" value="CYCLIC DI-GMP-BINDING PROTEIN"/>
    <property type="match status" value="1"/>
</dbReference>
<feature type="region of interest" description="Disordered" evidence="6">
    <location>
        <begin position="40"/>
        <end position="64"/>
    </location>
</feature>
<evidence type="ECO:0000256" key="5">
    <source>
        <dbReference type="ARBA" id="ARBA00023136"/>
    </source>
</evidence>
<evidence type="ECO:0000313" key="9">
    <source>
        <dbReference type="Proteomes" id="UP000481033"/>
    </source>
</evidence>
<sequence length="805" mass="90169">MYLGGVLTAVFLRIIRKRLFISLFLSVLLIVTTLGPSMAQVTSSPGASDDPAEAGTAVDRRNRNEDGATLGRDLLQDAQAAELEQEDGSQYILEFNRSPVVGTRLRLEGIYNESRLRFTRPRNWSVKSVKILLRYRHSGALYATRSNLNVIVNDNNVGSVPLNLKQGDTGTIVFDIPTRILKDYNELIIAGLQNNSPTCTQDPFDPSLWTEILPDSKLVFNYDAEPFQLDFNSYPYPLIDVLSLETNHIDYVVPTEQDQAWLTAISRLQTSLGRIADYRPLETDLVEKFDDVADGNRVVIVGTPSQQPMLENLNLPLTLKNKRWLDNKQTLISSDTGILMWTVLKDKQSPVLVATGNGSTAVDKAVRFLTQSQDRKIGAGQIVLVDEVEEIEAPDIRDWPRYLPLSDNFELSDLTGFNNEPIDDVVIRGAHAPPFEFDFKALPDDRFLPGNVMTLRYTYGPQVNPLTSLVEVQLDGITVAGRRLDSIDGKRRSTLKVELPEQHITPQSRLKVYLRFDPRERRSCSRVTDHQLWGTIHSDSAFNLNRQQVAKLPDLNLLKAGYPFAAPQDLSRTTIVLPNKPSMTELSLMLELSERLGRLSRSEAVRVQVYPVGKLTPEIRESQNLVAIGLRSQFPLVEALEAAEFNLKDGARQWGDSQVQTLPDAEGVLQQQLSPWNESRVLLTMTAQSEDGLKQLRDLLELDSLFFQLQGDTVLISANDETPSPYDENAYNLEFLQRSAQQDIQEKSAFQRAITVIQGNWFLLIPGIIVLSLLLYGVLQAYLKRNDALTAAQGVMTDPSAPGEL</sequence>